<keyword evidence="1" id="KW-0732">Signal</keyword>
<proteinExistence type="predicted"/>
<evidence type="ECO:0000313" key="3">
    <source>
        <dbReference type="Proteomes" id="UP000663722"/>
    </source>
</evidence>
<feature type="chain" id="PRO_5036709691" description="Carboxypeptidase regulatory-like domain-containing protein" evidence="1">
    <location>
        <begin position="28"/>
        <end position="106"/>
    </location>
</feature>
<evidence type="ECO:0008006" key="4">
    <source>
        <dbReference type="Google" id="ProtNLM"/>
    </source>
</evidence>
<dbReference type="RefSeq" id="WP_207681562.1">
    <property type="nucleotide sequence ID" value="NZ_CP061800.1"/>
</dbReference>
<keyword evidence="3" id="KW-1185">Reference proteome</keyword>
<dbReference type="EMBL" id="CP061800">
    <property type="protein sequence ID" value="QTA85551.1"/>
    <property type="molecule type" value="Genomic_DNA"/>
</dbReference>
<evidence type="ECO:0000256" key="1">
    <source>
        <dbReference type="SAM" id="SignalP"/>
    </source>
</evidence>
<sequence>MKKTITIFVACVLCIFVFMTDSGDAGAGYNHFWVRVLDVYHNPVTDAQVIARNTENNEYYTLRFMGWGYYNRTLVPGTYDVIVNGRLLKKGVYASAYWYVMVTCYL</sequence>
<feature type="signal peptide" evidence="1">
    <location>
        <begin position="1"/>
        <end position="27"/>
    </location>
</feature>
<reference evidence="2" key="1">
    <citation type="journal article" date="2021" name="Microb. Physiol.">
        <title>Proteogenomic Insights into the Physiology of Marine, Sulfate-Reducing, Filamentous Desulfonema limicola and Desulfonema magnum.</title>
        <authorList>
            <person name="Schnaars V."/>
            <person name="Wohlbrand L."/>
            <person name="Scheve S."/>
            <person name="Hinrichs C."/>
            <person name="Reinhardt R."/>
            <person name="Rabus R."/>
        </authorList>
    </citation>
    <scope>NUCLEOTIDE SEQUENCE</scope>
    <source>
        <strain evidence="2">4be13</strain>
    </source>
</reference>
<name>A0A975BHP1_9BACT</name>
<organism evidence="2 3">
    <name type="scientific">Desulfonema magnum</name>
    <dbReference type="NCBI Taxonomy" id="45655"/>
    <lineage>
        <taxon>Bacteria</taxon>
        <taxon>Pseudomonadati</taxon>
        <taxon>Thermodesulfobacteriota</taxon>
        <taxon>Desulfobacteria</taxon>
        <taxon>Desulfobacterales</taxon>
        <taxon>Desulfococcaceae</taxon>
        <taxon>Desulfonema</taxon>
    </lineage>
</organism>
<dbReference type="Proteomes" id="UP000663722">
    <property type="component" value="Chromosome"/>
</dbReference>
<gene>
    <name evidence="2" type="ORF">dnm_015620</name>
</gene>
<evidence type="ECO:0000313" key="2">
    <source>
        <dbReference type="EMBL" id="QTA85551.1"/>
    </source>
</evidence>
<protein>
    <recommendedName>
        <fullName evidence="4">Carboxypeptidase regulatory-like domain-containing protein</fullName>
    </recommendedName>
</protein>
<accession>A0A975BHP1</accession>
<dbReference type="KEGG" id="dmm:dnm_015620"/>
<dbReference type="AlphaFoldDB" id="A0A975BHP1"/>